<dbReference type="AlphaFoldDB" id="A0A6J6CDV9"/>
<dbReference type="PROSITE" id="PS50928">
    <property type="entry name" value="ABC_TM1"/>
    <property type="match status" value="1"/>
</dbReference>
<organism evidence="9">
    <name type="scientific">freshwater metagenome</name>
    <dbReference type="NCBI Taxonomy" id="449393"/>
    <lineage>
        <taxon>unclassified sequences</taxon>
        <taxon>metagenomes</taxon>
        <taxon>ecological metagenomes</taxon>
    </lineage>
</organism>
<keyword evidence="4 7" id="KW-0812">Transmembrane</keyword>
<feature type="transmembrane region" description="Helical" evidence="7">
    <location>
        <begin position="215"/>
        <end position="237"/>
    </location>
</feature>
<dbReference type="GO" id="GO:0055085">
    <property type="term" value="P:transmembrane transport"/>
    <property type="evidence" value="ECO:0007669"/>
    <property type="project" value="InterPro"/>
</dbReference>
<keyword evidence="3" id="KW-1003">Cell membrane</keyword>
<keyword evidence="5 7" id="KW-1133">Transmembrane helix</keyword>
<reference evidence="9" key="1">
    <citation type="submission" date="2020-05" db="EMBL/GenBank/DDBJ databases">
        <authorList>
            <person name="Chiriac C."/>
            <person name="Salcher M."/>
            <person name="Ghai R."/>
            <person name="Kavagutti S V."/>
        </authorList>
    </citation>
    <scope>NUCLEOTIDE SEQUENCE</scope>
</reference>
<keyword evidence="6 7" id="KW-0472">Membrane</keyword>
<dbReference type="GO" id="GO:0005886">
    <property type="term" value="C:plasma membrane"/>
    <property type="evidence" value="ECO:0007669"/>
    <property type="project" value="UniProtKB-SubCell"/>
</dbReference>
<proteinExistence type="predicted"/>
<evidence type="ECO:0000256" key="5">
    <source>
        <dbReference type="ARBA" id="ARBA00022989"/>
    </source>
</evidence>
<dbReference type="Gene3D" id="1.10.3720.10">
    <property type="entry name" value="MetI-like"/>
    <property type="match status" value="1"/>
</dbReference>
<evidence type="ECO:0000256" key="4">
    <source>
        <dbReference type="ARBA" id="ARBA00022692"/>
    </source>
</evidence>
<dbReference type="InterPro" id="IPR035906">
    <property type="entry name" value="MetI-like_sf"/>
</dbReference>
<dbReference type="CDD" id="cd06261">
    <property type="entry name" value="TM_PBP2"/>
    <property type="match status" value="1"/>
</dbReference>
<evidence type="ECO:0000313" key="9">
    <source>
        <dbReference type="EMBL" id="CAB4548433.1"/>
    </source>
</evidence>
<feature type="transmembrane region" description="Helical" evidence="7">
    <location>
        <begin position="266"/>
        <end position="285"/>
    </location>
</feature>
<feature type="transmembrane region" description="Helical" evidence="7">
    <location>
        <begin position="158"/>
        <end position="180"/>
    </location>
</feature>
<dbReference type="SUPFAM" id="SSF161098">
    <property type="entry name" value="MetI-like"/>
    <property type="match status" value="1"/>
</dbReference>
<comment type="subcellular location">
    <subcellularLocation>
        <location evidence="1">Cell membrane</location>
        <topology evidence="1">Multi-pass membrane protein</topology>
    </subcellularLocation>
</comment>
<feature type="transmembrane region" description="Helical" evidence="7">
    <location>
        <begin position="75"/>
        <end position="95"/>
    </location>
</feature>
<dbReference type="InterPro" id="IPR000515">
    <property type="entry name" value="MetI-like"/>
</dbReference>
<keyword evidence="2" id="KW-0813">Transport</keyword>
<dbReference type="EMBL" id="CAEZSV010000031">
    <property type="protein sequence ID" value="CAB4548433.1"/>
    <property type="molecule type" value="Genomic_DNA"/>
</dbReference>
<evidence type="ECO:0000256" key="3">
    <source>
        <dbReference type="ARBA" id="ARBA00022475"/>
    </source>
</evidence>
<evidence type="ECO:0000256" key="1">
    <source>
        <dbReference type="ARBA" id="ARBA00004651"/>
    </source>
</evidence>
<feature type="transmembrane region" description="Helical" evidence="7">
    <location>
        <begin position="107"/>
        <end position="127"/>
    </location>
</feature>
<evidence type="ECO:0000256" key="6">
    <source>
        <dbReference type="ARBA" id="ARBA00023136"/>
    </source>
</evidence>
<evidence type="ECO:0000259" key="8">
    <source>
        <dbReference type="PROSITE" id="PS50928"/>
    </source>
</evidence>
<feature type="domain" description="ABC transmembrane type-1" evidence="8">
    <location>
        <begin position="70"/>
        <end position="284"/>
    </location>
</feature>
<evidence type="ECO:0000256" key="7">
    <source>
        <dbReference type="SAM" id="Phobius"/>
    </source>
</evidence>
<evidence type="ECO:0000256" key="2">
    <source>
        <dbReference type="ARBA" id="ARBA00022448"/>
    </source>
</evidence>
<dbReference type="PANTHER" id="PTHR43005">
    <property type="entry name" value="BLR7065 PROTEIN"/>
    <property type="match status" value="1"/>
</dbReference>
<name>A0A6J6CDV9_9ZZZZ</name>
<accession>A0A6J6CDV9</accession>
<dbReference type="Pfam" id="PF00528">
    <property type="entry name" value="BPD_transp_1"/>
    <property type="match status" value="1"/>
</dbReference>
<sequence length="293" mass="33136">MKSAFAKRESRSGMIFAGPAALFMFALVIYPMAYGMFISTQKTNLIDEWEFVGAKYYLQLISDSEFYQTLSTTTAFAACVVIGNMVLGLLLAVIVNQKIPLVNFFKVILMLPWLFPEVVVGLIWKWIFSPLFGLLNHFLFTFNLIETETDVLGKETTAFIGVVFVCIWKGYPIVMLMMMAGMKNIPQERYEAAAIDGANQWQQFRHITLPGLKPIILVAIILETAWWFKHFTIIWLMTAGGPAGRTEVVSLEIYLQAFTNFNFGRAAAESVIILAILMIVSLFYARALRDESE</sequence>
<gene>
    <name evidence="9" type="ORF">UFOPK1506_00279</name>
</gene>
<feature type="transmembrane region" description="Helical" evidence="7">
    <location>
        <begin position="12"/>
        <end position="33"/>
    </location>
</feature>
<protein>
    <submittedName>
        <fullName evidence="9">Unannotated protein</fullName>
    </submittedName>
</protein>
<dbReference type="PANTHER" id="PTHR43005:SF1">
    <property type="entry name" value="SPERMIDINE_PUTRESCINE TRANSPORT SYSTEM PERMEASE PROTEIN"/>
    <property type="match status" value="1"/>
</dbReference>